<protein>
    <submittedName>
        <fullName evidence="1">Uncharacterized protein</fullName>
    </submittedName>
</protein>
<dbReference type="AlphaFoldDB" id="A0A7R9R205"/>
<dbReference type="EMBL" id="OC975579">
    <property type="protein sequence ID" value="CAD7668691.1"/>
    <property type="molecule type" value="Genomic_DNA"/>
</dbReference>
<dbReference type="PANTHER" id="PTHR15435:SF2">
    <property type="entry name" value="KICSTOR COMPLEX PROTEIN KAPTIN"/>
    <property type="match status" value="1"/>
</dbReference>
<keyword evidence="2" id="KW-1185">Reference proteome</keyword>
<proteinExistence type="predicted"/>
<feature type="non-terminal residue" evidence="1">
    <location>
        <position position="1"/>
    </location>
</feature>
<dbReference type="EMBL" id="CAJPVJ010060754">
    <property type="protein sequence ID" value="CAG2184140.1"/>
    <property type="molecule type" value="Genomic_DNA"/>
</dbReference>
<dbReference type="GO" id="GO:0034198">
    <property type="term" value="P:cellular response to amino acid starvation"/>
    <property type="evidence" value="ECO:0007669"/>
    <property type="project" value="TreeGrafter"/>
</dbReference>
<dbReference type="OrthoDB" id="10267127at2759"/>
<dbReference type="InterPro" id="IPR029982">
    <property type="entry name" value="Kptn"/>
</dbReference>
<evidence type="ECO:0000313" key="1">
    <source>
        <dbReference type="EMBL" id="CAD7668691.1"/>
    </source>
</evidence>
<dbReference type="GO" id="GO:0007015">
    <property type="term" value="P:actin filament organization"/>
    <property type="evidence" value="ECO:0007669"/>
    <property type="project" value="InterPro"/>
</dbReference>
<gene>
    <name evidence="1" type="ORF">ONB1V03_LOCUS23560</name>
</gene>
<dbReference type="GO" id="GO:1904262">
    <property type="term" value="P:negative regulation of TORC1 signaling"/>
    <property type="evidence" value="ECO:0007669"/>
    <property type="project" value="TreeGrafter"/>
</dbReference>
<organism evidence="1">
    <name type="scientific">Oppiella nova</name>
    <dbReference type="NCBI Taxonomy" id="334625"/>
    <lineage>
        <taxon>Eukaryota</taxon>
        <taxon>Metazoa</taxon>
        <taxon>Ecdysozoa</taxon>
        <taxon>Arthropoda</taxon>
        <taxon>Chelicerata</taxon>
        <taxon>Arachnida</taxon>
        <taxon>Acari</taxon>
        <taxon>Acariformes</taxon>
        <taxon>Sarcoptiformes</taxon>
        <taxon>Oribatida</taxon>
        <taxon>Brachypylina</taxon>
        <taxon>Oppioidea</taxon>
        <taxon>Oppiidae</taxon>
        <taxon>Oppiella</taxon>
    </lineage>
</organism>
<sequence length="134" mass="15374">MEVLNYFSFPIQSNVYGLSCLQTYEGTDRLLVATLERQIFCIENKGNKFSCKEVHFTYIPNGANIISIDTFRRPMNEHDFAVGITFVKIDKIDKDETEVDDKGNGADTPTDKPVIEHYYFNIYASLVTPQDFDL</sequence>
<dbReference type="GO" id="GO:0051015">
    <property type="term" value="F:actin filament binding"/>
    <property type="evidence" value="ECO:0007669"/>
    <property type="project" value="TreeGrafter"/>
</dbReference>
<accession>A0A7R9R205</accession>
<dbReference type="Proteomes" id="UP000728032">
    <property type="component" value="Unassembled WGS sequence"/>
</dbReference>
<dbReference type="GO" id="GO:0030027">
    <property type="term" value="C:lamellipodium"/>
    <property type="evidence" value="ECO:0007669"/>
    <property type="project" value="TreeGrafter"/>
</dbReference>
<dbReference type="GO" id="GO:0015629">
    <property type="term" value="C:actin cytoskeleton"/>
    <property type="evidence" value="ECO:0007669"/>
    <property type="project" value="InterPro"/>
</dbReference>
<name>A0A7R9R205_9ACAR</name>
<evidence type="ECO:0000313" key="2">
    <source>
        <dbReference type="Proteomes" id="UP000728032"/>
    </source>
</evidence>
<dbReference type="PANTHER" id="PTHR15435">
    <property type="entry name" value="KICSTOR COMPLEX PROTEIN KAPTIN"/>
    <property type="match status" value="1"/>
</dbReference>
<reference evidence="1" key="1">
    <citation type="submission" date="2020-11" db="EMBL/GenBank/DDBJ databases">
        <authorList>
            <person name="Tran Van P."/>
        </authorList>
    </citation>
    <scope>NUCLEOTIDE SEQUENCE</scope>
</reference>